<feature type="chain" id="PRO_5028906746" description="RcnB family protein" evidence="1">
    <location>
        <begin position="22"/>
        <end position="123"/>
    </location>
</feature>
<feature type="signal peptide" evidence="1">
    <location>
        <begin position="1"/>
        <end position="21"/>
    </location>
</feature>
<sequence>MKQALLIAGAALLVSAAPALAGPGHGKGHHNGHSFAGQPGCPPGLAKKNNGCLPPGQAKKLYSMGQRLPYGFNGYTPYNQIPYDLRRQYDLDPYGRYIYDQHYIYRVDPKTQIVSAILNAILR</sequence>
<name>A0A7G9SEQ4_9SPHN</name>
<proteinExistence type="predicted"/>
<accession>A0A7G9SEQ4</accession>
<keyword evidence="1" id="KW-0732">Signal</keyword>
<evidence type="ECO:0008006" key="4">
    <source>
        <dbReference type="Google" id="ProtNLM"/>
    </source>
</evidence>
<dbReference type="RefSeq" id="WP_187543309.1">
    <property type="nucleotide sequence ID" value="NZ_CP060717.1"/>
</dbReference>
<protein>
    <recommendedName>
        <fullName evidence="4">RcnB family protein</fullName>
    </recommendedName>
</protein>
<dbReference type="KEGG" id="srhi:H9L12_08785"/>
<dbReference type="Proteomes" id="UP000515955">
    <property type="component" value="Chromosome"/>
</dbReference>
<dbReference type="EMBL" id="CP060717">
    <property type="protein sequence ID" value="QNN66329.1"/>
    <property type="molecule type" value="Genomic_DNA"/>
</dbReference>
<dbReference type="Gene3D" id="3.10.450.160">
    <property type="entry name" value="inner membrane protein cigr"/>
    <property type="match status" value="1"/>
</dbReference>
<evidence type="ECO:0000313" key="2">
    <source>
        <dbReference type="EMBL" id="QNN66329.1"/>
    </source>
</evidence>
<reference evidence="2 3" key="1">
    <citation type="submission" date="2020-08" db="EMBL/GenBank/DDBJ databases">
        <title>Genome sequence of Sphingomonas rhizophila KACC 19189T.</title>
        <authorList>
            <person name="Hyun D.-W."/>
            <person name="Bae J.-W."/>
        </authorList>
    </citation>
    <scope>NUCLEOTIDE SEQUENCE [LARGE SCALE GENOMIC DNA]</scope>
    <source>
        <strain evidence="2 3">KACC 19189</strain>
    </source>
</reference>
<dbReference type="AlphaFoldDB" id="A0A7G9SEQ4"/>
<gene>
    <name evidence="2" type="ORF">H9L12_08785</name>
</gene>
<keyword evidence="3" id="KW-1185">Reference proteome</keyword>
<organism evidence="2 3">
    <name type="scientific">Sphingomonas rhizophila</name>
    <dbReference type="NCBI Taxonomy" id="2071607"/>
    <lineage>
        <taxon>Bacteria</taxon>
        <taxon>Pseudomonadati</taxon>
        <taxon>Pseudomonadota</taxon>
        <taxon>Alphaproteobacteria</taxon>
        <taxon>Sphingomonadales</taxon>
        <taxon>Sphingomonadaceae</taxon>
        <taxon>Sphingomonas</taxon>
    </lineage>
</organism>
<evidence type="ECO:0000313" key="3">
    <source>
        <dbReference type="Proteomes" id="UP000515955"/>
    </source>
</evidence>
<evidence type="ECO:0000256" key="1">
    <source>
        <dbReference type="SAM" id="SignalP"/>
    </source>
</evidence>